<reference evidence="8 9" key="1">
    <citation type="journal article" date="2012" name="Mol. Biol. Evol.">
        <title>Genome reduction and co-evolution between the primary and secondary bacterial symbionts of psyllids.</title>
        <authorList>
            <person name="Sloan D.B."/>
            <person name="Moran N.A."/>
        </authorList>
    </citation>
    <scope>NUCLEOTIDE SEQUENCE [LARGE SCALE GENOMIC DNA]</scope>
    <source>
        <strain evidence="8 9">CE</strain>
    </source>
</reference>
<dbReference type="AlphaFoldDB" id="J7GZY0"/>
<evidence type="ECO:0000256" key="3">
    <source>
        <dbReference type="ARBA" id="ARBA00012721"/>
    </source>
</evidence>
<dbReference type="InterPro" id="IPR002496">
    <property type="entry name" value="PRib_AMP_CycHydrolase_dom"/>
</dbReference>
<dbReference type="EMBL" id="CP003541">
    <property type="protein sequence ID" value="AFP83570.1"/>
    <property type="molecule type" value="Genomic_DNA"/>
</dbReference>
<gene>
    <name evidence="8" type="primary">hisI</name>
    <name evidence="8" type="ORF">A33U_0113</name>
</gene>
<feature type="domain" description="Phosphoribosyl-AMP cyclohydrolase" evidence="7">
    <location>
        <begin position="33"/>
        <end position="105"/>
    </location>
</feature>
<dbReference type="GO" id="GO:0000105">
    <property type="term" value="P:L-histidine biosynthetic process"/>
    <property type="evidence" value="ECO:0007669"/>
    <property type="project" value="UniProtKB-UniPathway"/>
</dbReference>
<protein>
    <recommendedName>
        <fullName evidence="3">phosphoribosyl-AMP cyclohydrolase</fullName>
        <ecNumber evidence="3">3.5.4.19</ecNumber>
    </recommendedName>
</protein>
<evidence type="ECO:0000256" key="5">
    <source>
        <dbReference type="ARBA" id="ARBA00022801"/>
    </source>
</evidence>
<organism evidence="8 9">
    <name type="scientific">Candidatus Carsonella ruddii CE isolate Thao2000</name>
    <dbReference type="NCBI Taxonomy" id="1202536"/>
    <lineage>
        <taxon>Bacteria</taxon>
        <taxon>Pseudomonadati</taxon>
        <taxon>Pseudomonadota</taxon>
        <taxon>Gammaproteobacteria</taxon>
        <taxon>Oceanospirillales</taxon>
        <taxon>Halomonadaceae</taxon>
        <taxon>Zymobacter group</taxon>
        <taxon>Candidatus Carsonella</taxon>
    </lineage>
</organism>
<evidence type="ECO:0000256" key="2">
    <source>
        <dbReference type="ARBA" id="ARBA00005169"/>
    </source>
</evidence>
<keyword evidence="4" id="KW-0028">Amino-acid biosynthesis</keyword>
<dbReference type="PANTHER" id="PTHR42945">
    <property type="entry name" value="HISTIDINE BIOSYNTHESIS BIFUNCTIONAL PROTEIN"/>
    <property type="match status" value="1"/>
</dbReference>
<keyword evidence="6" id="KW-0368">Histidine biosynthesis</keyword>
<evidence type="ECO:0000313" key="8">
    <source>
        <dbReference type="EMBL" id="AFP83570.1"/>
    </source>
</evidence>
<dbReference type="OrthoDB" id="9795769at2"/>
<evidence type="ECO:0000256" key="6">
    <source>
        <dbReference type="ARBA" id="ARBA00023102"/>
    </source>
</evidence>
<proteinExistence type="predicted"/>
<dbReference type="KEGG" id="cru:A33U_0113"/>
<dbReference type="Pfam" id="PF01502">
    <property type="entry name" value="PRA-CH"/>
    <property type="match status" value="1"/>
</dbReference>
<dbReference type="Proteomes" id="UP000003932">
    <property type="component" value="Chromosome"/>
</dbReference>
<evidence type="ECO:0000256" key="4">
    <source>
        <dbReference type="ARBA" id="ARBA00022605"/>
    </source>
</evidence>
<sequence length="108" mass="13002">MKKIIIKIIKLIKLNNIIPVIVQNYFNKNILILAWVNKYCLLESFFFKKTCFWSRSKNFCWRKGQTSNNIQIIKKIIFDCDLDSIIFKIIQKNNSCYFNTKSCFNYIL</sequence>
<dbReference type="SUPFAM" id="SSF141734">
    <property type="entry name" value="HisI-like"/>
    <property type="match status" value="1"/>
</dbReference>
<name>J7GZY0_CARRU</name>
<dbReference type="PANTHER" id="PTHR42945:SF1">
    <property type="entry name" value="HISTIDINE BIOSYNTHESIS BIFUNCTIONAL PROTEIN HIS7"/>
    <property type="match status" value="1"/>
</dbReference>
<evidence type="ECO:0000256" key="1">
    <source>
        <dbReference type="ARBA" id="ARBA00000024"/>
    </source>
</evidence>
<dbReference type="UniPathway" id="UPA00031">
    <property type="reaction ID" value="UER00008"/>
</dbReference>
<keyword evidence="5 8" id="KW-0378">Hydrolase</keyword>
<dbReference type="Gene3D" id="3.10.20.810">
    <property type="entry name" value="Phosphoribosyl-AMP cyclohydrolase"/>
    <property type="match status" value="1"/>
</dbReference>
<accession>J7GZY0</accession>
<dbReference type="EC" id="3.5.4.19" evidence="3"/>
<dbReference type="STRING" id="1202536.A33U_0113"/>
<dbReference type="InterPro" id="IPR038019">
    <property type="entry name" value="PRib_AMP_CycHydrolase_sf"/>
</dbReference>
<comment type="pathway">
    <text evidence="2">Amino-acid biosynthesis; L-histidine biosynthesis; L-histidine from 5-phospho-alpha-D-ribose 1-diphosphate: step 3/9.</text>
</comment>
<dbReference type="PATRIC" id="fig|1202536.3.peg.95"/>
<dbReference type="GO" id="GO:0004635">
    <property type="term" value="F:phosphoribosyl-AMP cyclohydrolase activity"/>
    <property type="evidence" value="ECO:0007669"/>
    <property type="project" value="UniProtKB-EC"/>
</dbReference>
<comment type="catalytic activity">
    <reaction evidence="1">
        <text>1-(5-phospho-beta-D-ribosyl)-5'-AMP + H2O = 1-(5-phospho-beta-D-ribosyl)-5-[(5-phospho-beta-D-ribosylamino)methylideneamino]imidazole-4-carboxamide</text>
        <dbReference type="Rhea" id="RHEA:20049"/>
        <dbReference type="ChEBI" id="CHEBI:15377"/>
        <dbReference type="ChEBI" id="CHEBI:58435"/>
        <dbReference type="ChEBI" id="CHEBI:59457"/>
        <dbReference type="EC" id="3.5.4.19"/>
    </reaction>
</comment>
<evidence type="ECO:0000259" key="7">
    <source>
        <dbReference type="Pfam" id="PF01502"/>
    </source>
</evidence>
<dbReference type="HOGENOM" id="CLU_048577_5_3_6"/>
<dbReference type="RefSeq" id="WP_014886871.1">
    <property type="nucleotide sequence ID" value="NC_018414.1"/>
</dbReference>
<evidence type="ECO:0000313" key="9">
    <source>
        <dbReference type="Proteomes" id="UP000003932"/>
    </source>
</evidence>